<feature type="compositionally biased region" description="Polar residues" evidence="1">
    <location>
        <begin position="1"/>
        <end position="21"/>
    </location>
</feature>
<evidence type="ECO:0000256" key="2">
    <source>
        <dbReference type="SAM" id="Phobius"/>
    </source>
</evidence>
<evidence type="ECO:0000313" key="4">
    <source>
        <dbReference type="Proteomes" id="UP000006769"/>
    </source>
</evidence>
<dbReference type="RefSeq" id="XP_008860432.1">
    <property type="nucleotide sequence ID" value="XM_008862210.1"/>
</dbReference>
<sequence>MISYQTSLPPPDTINSQPTYSNTQTNEQVQQENGIIHNPNPSYEYSNNTTQPSNYVPYQPSNYVPYQPSNYVPYQSPQYYQQTPSSLPSYNQTFTTSEPKYEQEVPVVLSSSSESDSEQSKWFQFTLTFFFFGFCFIFFWIASFVISRKSNQPFTRVIGMVSITLFLISFIWWIIFVTCLL</sequence>
<keyword evidence="2" id="KW-0812">Transmembrane</keyword>
<feature type="compositionally biased region" description="Polar residues" evidence="1">
    <location>
        <begin position="39"/>
        <end position="51"/>
    </location>
</feature>
<protein>
    <submittedName>
        <fullName evidence="3">Uncharacterized protein</fullName>
    </submittedName>
</protein>
<name>K2GTU4_ENTNP</name>
<dbReference type="PANTHER" id="PTHR34078">
    <property type="entry name" value="EXPRESSED PROTEIN"/>
    <property type="match status" value="1"/>
</dbReference>
<keyword evidence="2" id="KW-1133">Transmembrane helix</keyword>
<feature type="transmembrane region" description="Helical" evidence="2">
    <location>
        <begin position="122"/>
        <end position="145"/>
    </location>
</feature>
<reference evidence="3 4" key="1">
    <citation type="submission" date="2011-11" db="EMBL/GenBank/DDBJ databases">
        <authorList>
            <person name="Hannick L."/>
            <person name="Karamycheva S."/>
            <person name="Lorenzi H."/>
            <person name="Caler E."/>
        </authorList>
    </citation>
    <scope>NUCLEOTIDE SEQUENCE [LARGE SCALE GENOMIC DNA]</scope>
    <source>
        <strain evidence="3 4">P19</strain>
    </source>
</reference>
<feature type="transmembrane region" description="Helical" evidence="2">
    <location>
        <begin position="157"/>
        <end position="175"/>
    </location>
</feature>
<feature type="compositionally biased region" description="Low complexity" evidence="1">
    <location>
        <begin position="22"/>
        <end position="33"/>
    </location>
</feature>
<dbReference type="GeneID" id="20076611"/>
<evidence type="ECO:0000256" key="1">
    <source>
        <dbReference type="SAM" id="MobiDB-lite"/>
    </source>
</evidence>
<dbReference type="OrthoDB" id="32751at2759"/>
<evidence type="ECO:0000313" key="3">
    <source>
        <dbReference type="EMBL" id="EKE37222.1"/>
    </source>
</evidence>
<dbReference type="OMA" id="PYQPSNY"/>
<dbReference type="EMBL" id="JH929968">
    <property type="protein sequence ID" value="EKE37222.1"/>
    <property type="molecule type" value="Genomic_DNA"/>
</dbReference>
<keyword evidence="2" id="KW-0472">Membrane</keyword>
<organism evidence="3 4">
    <name type="scientific">Entamoeba nuttalli (strain P19)</name>
    <name type="common">Amoeba</name>
    <dbReference type="NCBI Taxonomy" id="1076696"/>
    <lineage>
        <taxon>Eukaryota</taxon>
        <taxon>Amoebozoa</taxon>
        <taxon>Evosea</taxon>
        <taxon>Archamoebae</taxon>
        <taxon>Mastigamoebida</taxon>
        <taxon>Entamoebidae</taxon>
        <taxon>Entamoeba</taxon>
    </lineage>
</organism>
<dbReference type="AlphaFoldDB" id="K2GTU4"/>
<dbReference type="Proteomes" id="UP000006769">
    <property type="component" value="Unassembled WGS sequence"/>
</dbReference>
<proteinExistence type="predicted"/>
<accession>K2GTU4</accession>
<feature type="region of interest" description="Disordered" evidence="1">
    <location>
        <begin position="1"/>
        <end position="51"/>
    </location>
</feature>
<dbReference type="VEuPathDB" id="AmoebaDB:ENU1_204530"/>
<gene>
    <name evidence="3" type="ORF">ENU1_204530</name>
</gene>
<dbReference type="PANTHER" id="PTHR34078:SF3">
    <property type="entry name" value="TRANSMEMBRANE PROTEIN"/>
    <property type="match status" value="1"/>
</dbReference>